<evidence type="ECO:0000313" key="16">
    <source>
        <dbReference type="Proteomes" id="UP000694941"/>
    </source>
</evidence>
<name>A0ABM1S8T0_LIMPO</name>
<feature type="transmembrane region" description="Helical" evidence="12">
    <location>
        <begin position="516"/>
        <end position="537"/>
    </location>
</feature>
<evidence type="ECO:0000256" key="6">
    <source>
        <dbReference type="ARBA" id="ARBA00022729"/>
    </source>
</evidence>
<protein>
    <submittedName>
        <fullName evidence="17">Ferric-chelate reductase 1 homolog isoform X1</fullName>
    </submittedName>
</protein>
<feature type="transmembrane region" description="Helical" evidence="12">
    <location>
        <begin position="460"/>
        <end position="484"/>
    </location>
</feature>
<dbReference type="PROSITE" id="PS50836">
    <property type="entry name" value="DOMON"/>
    <property type="match status" value="1"/>
</dbReference>
<dbReference type="PANTHER" id="PTHR23130:SF171">
    <property type="entry name" value="OS01G0895300 PROTEIN"/>
    <property type="match status" value="1"/>
</dbReference>
<dbReference type="PROSITE" id="PS50939">
    <property type="entry name" value="CYTOCHROME_B561"/>
    <property type="match status" value="1"/>
</dbReference>
<keyword evidence="11" id="KW-0325">Glycoprotein</keyword>
<feature type="domain" description="Reelin" evidence="15">
    <location>
        <begin position="1"/>
        <end position="130"/>
    </location>
</feature>
<sequence>MRLSLQFKSDIEENSVSVTISASRGEPFKGFLLEARLKANSSHIVNGRFTADENSLLINCNSSKKNSLTHGNVKDKKEFITKWIPPANFKGKVIFRGTVLKDFKTFWVNIDTSPLWVVGPSLQPERKPELSVDLYSDCEAKRKSCFGMPALCVKNKNCYVILTCVYKNGEVEFKMTGTLGLFDKYIAVGISEDVKMQGEDSITECMLVNRRVVVRQSWNINSTYKNEVLDNELGIYDQSGEYVDGVITCHWKQKVIATRKNTVQSIIGKKYHLLLVKGPASVEGVKRKHNERAVSDKPVNLMLISTVEGDKVPLFIKLHGSFMVTAWIGFVGLAMIIARHYKQVWQNNTLCTMNIWFAVHQFLMLLSLSLIIAAFVLIFLHVEGWSQVDPNPHPITGCVATGLALLQPIMALFLPKPDAKNRSIFNWLHWFVGNTSKILAVLTIFLAVSLEAANLPYAYYWILVGYITFYFLFQLLMHIHACIVDRKKGTEKGKQELNGEEQDSPKDAPGSNFRRFMLGIYIVIVAGLVAALVLLIWL</sequence>
<evidence type="ECO:0000259" key="15">
    <source>
        <dbReference type="PROSITE" id="PS51019"/>
    </source>
</evidence>
<keyword evidence="6" id="KW-0732">Signal</keyword>
<dbReference type="InterPro" id="IPR002861">
    <property type="entry name" value="Reeler_dom"/>
</dbReference>
<feature type="transmembrane region" description="Helical" evidence="12">
    <location>
        <begin position="427"/>
        <end position="448"/>
    </location>
</feature>
<evidence type="ECO:0000256" key="10">
    <source>
        <dbReference type="ARBA" id="ARBA00023136"/>
    </source>
</evidence>
<organism evidence="16 17">
    <name type="scientific">Limulus polyphemus</name>
    <name type="common">Atlantic horseshoe crab</name>
    <dbReference type="NCBI Taxonomy" id="6850"/>
    <lineage>
        <taxon>Eukaryota</taxon>
        <taxon>Metazoa</taxon>
        <taxon>Ecdysozoa</taxon>
        <taxon>Arthropoda</taxon>
        <taxon>Chelicerata</taxon>
        <taxon>Merostomata</taxon>
        <taxon>Xiphosura</taxon>
        <taxon>Limulidae</taxon>
        <taxon>Limulus</taxon>
    </lineage>
</organism>
<keyword evidence="10 12" id="KW-0472">Membrane</keyword>
<dbReference type="CDD" id="cd08760">
    <property type="entry name" value="Cyt_b561_FRRS1_like"/>
    <property type="match status" value="1"/>
</dbReference>
<dbReference type="Gene3D" id="2.60.40.4060">
    <property type="entry name" value="Reeler domain"/>
    <property type="match status" value="1"/>
</dbReference>
<dbReference type="PANTHER" id="PTHR23130">
    <property type="entry name" value="CYTOCHROME B561 AND DOMON DOMAIN-CONTAINING PROTEIN"/>
    <property type="match status" value="1"/>
</dbReference>
<evidence type="ECO:0000256" key="11">
    <source>
        <dbReference type="ARBA" id="ARBA00023180"/>
    </source>
</evidence>
<evidence type="ECO:0000259" key="14">
    <source>
        <dbReference type="PROSITE" id="PS50939"/>
    </source>
</evidence>
<dbReference type="Proteomes" id="UP000694941">
    <property type="component" value="Unplaced"/>
</dbReference>
<dbReference type="CDD" id="cd08544">
    <property type="entry name" value="Reeler"/>
    <property type="match status" value="1"/>
</dbReference>
<dbReference type="PROSITE" id="PS51019">
    <property type="entry name" value="REELIN"/>
    <property type="match status" value="1"/>
</dbReference>
<feature type="transmembrane region" description="Helical" evidence="12">
    <location>
        <begin position="362"/>
        <end position="382"/>
    </location>
</feature>
<accession>A0ABM1S8T0</accession>
<feature type="domain" description="Cytochrome b561" evidence="14">
    <location>
        <begin position="285"/>
        <end position="486"/>
    </location>
</feature>
<comment type="subcellular location">
    <subcellularLocation>
        <location evidence="2">Membrane</location>
        <topology evidence="2">Multi-pass membrane protein</topology>
    </subcellularLocation>
</comment>
<dbReference type="InterPro" id="IPR005018">
    <property type="entry name" value="DOMON_domain"/>
</dbReference>
<evidence type="ECO:0000256" key="9">
    <source>
        <dbReference type="ARBA" id="ARBA00023004"/>
    </source>
</evidence>
<keyword evidence="5 12" id="KW-0812">Transmembrane</keyword>
<dbReference type="Pfam" id="PF03188">
    <property type="entry name" value="Cytochrom_B561"/>
    <property type="match status" value="1"/>
</dbReference>
<evidence type="ECO:0000256" key="2">
    <source>
        <dbReference type="ARBA" id="ARBA00004141"/>
    </source>
</evidence>
<dbReference type="InterPro" id="IPR042307">
    <property type="entry name" value="Reeler_sf"/>
</dbReference>
<gene>
    <name evidence="17" type="primary">LOC106458186</name>
</gene>
<dbReference type="Gene3D" id="1.20.120.1770">
    <property type="match status" value="1"/>
</dbReference>
<feature type="domain" description="DOMON" evidence="13">
    <location>
        <begin position="156"/>
        <end position="278"/>
    </location>
</feature>
<feature type="transmembrane region" description="Helical" evidence="12">
    <location>
        <begin position="394"/>
        <end position="415"/>
    </location>
</feature>
<evidence type="ECO:0000313" key="17">
    <source>
        <dbReference type="RefSeq" id="XP_022240035.1"/>
    </source>
</evidence>
<comment type="cofactor">
    <cofactor evidence="1">
        <name>heme b</name>
        <dbReference type="ChEBI" id="CHEBI:60344"/>
    </cofactor>
</comment>
<dbReference type="RefSeq" id="XP_022240035.1">
    <property type="nucleotide sequence ID" value="XM_022384327.1"/>
</dbReference>
<evidence type="ECO:0000256" key="1">
    <source>
        <dbReference type="ARBA" id="ARBA00001970"/>
    </source>
</evidence>
<keyword evidence="7" id="KW-0249">Electron transport</keyword>
<reference evidence="17" key="1">
    <citation type="submission" date="2025-08" db="UniProtKB">
        <authorList>
            <consortium name="RefSeq"/>
        </authorList>
    </citation>
    <scope>IDENTIFICATION</scope>
    <source>
        <tissue evidence="17">Muscle</tissue>
    </source>
</reference>
<keyword evidence="9" id="KW-0408">Iron</keyword>
<keyword evidence="8 12" id="KW-1133">Transmembrane helix</keyword>
<evidence type="ECO:0000256" key="12">
    <source>
        <dbReference type="SAM" id="Phobius"/>
    </source>
</evidence>
<proteinExistence type="inferred from homology"/>
<evidence type="ECO:0000256" key="5">
    <source>
        <dbReference type="ARBA" id="ARBA00022692"/>
    </source>
</evidence>
<dbReference type="GeneID" id="106458186"/>
<keyword evidence="16" id="KW-1185">Reference proteome</keyword>
<evidence type="ECO:0000259" key="13">
    <source>
        <dbReference type="PROSITE" id="PS50836"/>
    </source>
</evidence>
<feature type="transmembrane region" description="Helical" evidence="12">
    <location>
        <begin position="322"/>
        <end position="341"/>
    </location>
</feature>
<evidence type="ECO:0000256" key="8">
    <source>
        <dbReference type="ARBA" id="ARBA00022989"/>
    </source>
</evidence>
<dbReference type="InterPro" id="IPR006593">
    <property type="entry name" value="Cyt_b561/ferric_Rdtase_TM"/>
</dbReference>
<dbReference type="Pfam" id="PF02014">
    <property type="entry name" value="Reeler"/>
    <property type="match status" value="1"/>
</dbReference>
<comment type="similarity">
    <text evidence="3">Belongs to the FRRS1 family.</text>
</comment>
<dbReference type="Pfam" id="PF03351">
    <property type="entry name" value="DOMON"/>
    <property type="match status" value="1"/>
</dbReference>
<evidence type="ECO:0000256" key="3">
    <source>
        <dbReference type="ARBA" id="ARBA00009195"/>
    </source>
</evidence>
<evidence type="ECO:0000256" key="4">
    <source>
        <dbReference type="ARBA" id="ARBA00022448"/>
    </source>
</evidence>
<dbReference type="SMART" id="SM00665">
    <property type="entry name" value="B561"/>
    <property type="match status" value="1"/>
</dbReference>
<keyword evidence="4" id="KW-0813">Transport</keyword>
<evidence type="ECO:0000256" key="7">
    <source>
        <dbReference type="ARBA" id="ARBA00022982"/>
    </source>
</evidence>